<dbReference type="EMBL" id="BONX01000055">
    <property type="protein sequence ID" value="GIH00601.1"/>
    <property type="molecule type" value="Genomic_DNA"/>
</dbReference>
<evidence type="ECO:0000313" key="3">
    <source>
        <dbReference type="Proteomes" id="UP000621500"/>
    </source>
</evidence>
<gene>
    <name evidence="2" type="ORF">Pma05_71730</name>
</gene>
<feature type="region of interest" description="Disordered" evidence="1">
    <location>
        <begin position="26"/>
        <end position="56"/>
    </location>
</feature>
<dbReference type="Proteomes" id="UP000621500">
    <property type="component" value="Unassembled WGS sequence"/>
</dbReference>
<evidence type="ECO:0000313" key="2">
    <source>
        <dbReference type="EMBL" id="GIH00601.1"/>
    </source>
</evidence>
<protein>
    <submittedName>
        <fullName evidence="2">Uncharacterized protein</fullName>
    </submittedName>
</protein>
<organism evidence="2 3">
    <name type="scientific">Plantactinospora mayteni</name>
    <dbReference type="NCBI Taxonomy" id="566021"/>
    <lineage>
        <taxon>Bacteria</taxon>
        <taxon>Bacillati</taxon>
        <taxon>Actinomycetota</taxon>
        <taxon>Actinomycetes</taxon>
        <taxon>Micromonosporales</taxon>
        <taxon>Micromonosporaceae</taxon>
        <taxon>Plantactinospora</taxon>
    </lineage>
</organism>
<accession>A0ABQ4F132</accession>
<reference evidence="2 3" key="1">
    <citation type="submission" date="2021-01" db="EMBL/GenBank/DDBJ databases">
        <title>Whole genome shotgun sequence of Plantactinospora mayteni NBRC 109088.</title>
        <authorList>
            <person name="Komaki H."/>
            <person name="Tamura T."/>
        </authorList>
    </citation>
    <scope>NUCLEOTIDE SEQUENCE [LARGE SCALE GENOMIC DNA]</scope>
    <source>
        <strain evidence="2 3">NBRC 109088</strain>
    </source>
</reference>
<name>A0ABQ4F132_9ACTN</name>
<evidence type="ECO:0000256" key="1">
    <source>
        <dbReference type="SAM" id="MobiDB-lite"/>
    </source>
</evidence>
<keyword evidence="3" id="KW-1185">Reference proteome</keyword>
<proteinExistence type="predicted"/>
<comment type="caution">
    <text evidence="2">The sequence shown here is derived from an EMBL/GenBank/DDBJ whole genome shotgun (WGS) entry which is preliminary data.</text>
</comment>
<sequence length="72" mass="6747">MARSTDADPGAGHAGAGNAWSVAVESAGSGVTRAGAPDTTGSFDSGAQVGPESASARLGTLASDTAITAAVE</sequence>